<evidence type="ECO:0000313" key="6">
    <source>
        <dbReference type="EMBL" id="KNF09473.1"/>
    </source>
</evidence>
<sequence length="577" mass="65810">MKIKRLACILLILVITISIVACSVGSKVATGEKQQEKIKKEKAVDGGEITVPITNVKTLNPLLSTDSSLYYFNKLIFEGLFGIDKNLNIKNILAEKYTIENNGQSINIKLRENVKWHDGTDFTSEDVKFTIDTLKYGSTSSKYSELIPDLYSTNGVANIQKISSIEVHDIYNITINFSETFSDVLETLTFPIVPKHRFTGGGDVSQGSYDRALSLQGYNPIGTGPYKKTKYEKLKSVKLDINDEYWGEKPHIQRIIGKILKDEKLSLVSFDSGQVNIASSLGIDWESYAQNESVKKYEFPSRNYEFLAFNFKDELFQDEKGKALRKAIAYGIDRDTIVEKVYLKHATKADVPIHPDSWLLSKKNITYKYNVKKARKILESAGWTDKNEDGIYEDENGKKLTIKITTNSSNQLRMKTTDIIASNLKSIGIEVEKDYKDIELENVTEETELTDWQQLQSKLTSGNYQVAVLGWELSYIPDISFMFHSSGTDNFINYNNEKMDDLLNNVKSSISREEKKKAYAKLQKYILDELPYVSLFFTNGSILGYKRVEGDIQPSFVNVYDEIQNWYIPKKFQNSNK</sequence>
<dbReference type="GO" id="GO:0015833">
    <property type="term" value="P:peptide transport"/>
    <property type="evidence" value="ECO:0007669"/>
    <property type="project" value="TreeGrafter"/>
</dbReference>
<gene>
    <name evidence="6" type="primary">appA</name>
    <name evidence="6" type="ORF">CLPU_3c02520</name>
</gene>
<dbReference type="InterPro" id="IPR030678">
    <property type="entry name" value="Peptide/Ni-bd"/>
</dbReference>
<dbReference type="Pfam" id="PF00496">
    <property type="entry name" value="SBP_bac_5"/>
    <property type="match status" value="1"/>
</dbReference>
<dbReference type="GO" id="GO:0042597">
    <property type="term" value="C:periplasmic space"/>
    <property type="evidence" value="ECO:0007669"/>
    <property type="project" value="UniProtKB-ARBA"/>
</dbReference>
<dbReference type="STRING" id="1503.CLPU_3c02520"/>
<name>A0A0L0WDD2_GOTPU</name>
<dbReference type="EMBL" id="LGSS01000003">
    <property type="protein sequence ID" value="KNF09473.1"/>
    <property type="molecule type" value="Genomic_DNA"/>
</dbReference>
<dbReference type="PIRSF" id="PIRSF002741">
    <property type="entry name" value="MppA"/>
    <property type="match status" value="1"/>
</dbReference>
<comment type="caution">
    <text evidence="6">The sequence shown here is derived from an EMBL/GenBank/DDBJ whole genome shotgun (WGS) entry which is preliminary data.</text>
</comment>
<dbReference type="GO" id="GO:0043190">
    <property type="term" value="C:ATP-binding cassette (ABC) transporter complex"/>
    <property type="evidence" value="ECO:0007669"/>
    <property type="project" value="InterPro"/>
</dbReference>
<evidence type="ECO:0000256" key="3">
    <source>
        <dbReference type="ARBA" id="ARBA00022448"/>
    </source>
</evidence>
<dbReference type="GO" id="GO:1904680">
    <property type="term" value="F:peptide transmembrane transporter activity"/>
    <property type="evidence" value="ECO:0007669"/>
    <property type="project" value="TreeGrafter"/>
</dbReference>
<reference evidence="7" key="1">
    <citation type="submission" date="2015-07" db="EMBL/GenBank/DDBJ databases">
        <title>Draft genome sequence of the purine-degrading Gottschalkia purinilyticum DSM 1384 (formerly Clostridium purinilyticum).</title>
        <authorList>
            <person name="Poehlein A."/>
            <person name="Schiel-Bengelsdorf B."/>
            <person name="Bengelsdorf F.R."/>
            <person name="Daniel R."/>
            <person name="Duerre P."/>
        </authorList>
    </citation>
    <scope>NUCLEOTIDE SEQUENCE [LARGE SCALE GENOMIC DNA]</scope>
    <source>
        <strain evidence="7">DSM 1384</strain>
    </source>
</reference>
<feature type="domain" description="Solute-binding protein family 5" evidence="5">
    <location>
        <begin position="89"/>
        <end position="490"/>
    </location>
</feature>
<dbReference type="Gene3D" id="3.40.190.10">
    <property type="entry name" value="Periplasmic binding protein-like II"/>
    <property type="match status" value="1"/>
</dbReference>
<protein>
    <submittedName>
        <fullName evidence="6">Oligopeptide ABC transport system substrate binding protein AppA</fullName>
    </submittedName>
</protein>
<dbReference type="SUPFAM" id="SSF53850">
    <property type="entry name" value="Periplasmic binding protein-like II"/>
    <property type="match status" value="1"/>
</dbReference>
<dbReference type="RefSeq" id="WP_050354455.1">
    <property type="nucleotide sequence ID" value="NZ_LGSS01000003.1"/>
</dbReference>
<dbReference type="Gene3D" id="3.10.105.10">
    <property type="entry name" value="Dipeptide-binding Protein, Domain 3"/>
    <property type="match status" value="1"/>
</dbReference>
<dbReference type="PROSITE" id="PS51257">
    <property type="entry name" value="PROKAR_LIPOPROTEIN"/>
    <property type="match status" value="1"/>
</dbReference>
<dbReference type="PANTHER" id="PTHR30290:SF9">
    <property type="entry name" value="OLIGOPEPTIDE-BINDING PROTEIN APPA"/>
    <property type="match status" value="1"/>
</dbReference>
<dbReference type="PANTHER" id="PTHR30290">
    <property type="entry name" value="PERIPLASMIC BINDING COMPONENT OF ABC TRANSPORTER"/>
    <property type="match status" value="1"/>
</dbReference>
<accession>A0A0L0WDD2</accession>
<evidence type="ECO:0000313" key="7">
    <source>
        <dbReference type="Proteomes" id="UP000037267"/>
    </source>
</evidence>
<dbReference type="Proteomes" id="UP000037267">
    <property type="component" value="Unassembled WGS sequence"/>
</dbReference>
<keyword evidence="4" id="KW-0732">Signal</keyword>
<evidence type="ECO:0000256" key="1">
    <source>
        <dbReference type="ARBA" id="ARBA00004193"/>
    </source>
</evidence>
<comment type="similarity">
    <text evidence="2">Belongs to the bacterial solute-binding protein 5 family.</text>
</comment>
<keyword evidence="3" id="KW-0813">Transport</keyword>
<dbReference type="OrthoDB" id="9772924at2"/>
<organism evidence="6 7">
    <name type="scientific">Gottschalkia purinilytica</name>
    <name type="common">Clostridium purinilyticum</name>
    <dbReference type="NCBI Taxonomy" id="1503"/>
    <lineage>
        <taxon>Bacteria</taxon>
        <taxon>Bacillati</taxon>
        <taxon>Bacillota</taxon>
        <taxon>Tissierellia</taxon>
        <taxon>Tissierellales</taxon>
        <taxon>Gottschalkiaceae</taxon>
        <taxon>Gottschalkia</taxon>
    </lineage>
</organism>
<dbReference type="PROSITE" id="PS01040">
    <property type="entry name" value="SBP_BACTERIAL_5"/>
    <property type="match status" value="1"/>
</dbReference>
<proteinExistence type="inferred from homology"/>
<evidence type="ECO:0000259" key="5">
    <source>
        <dbReference type="Pfam" id="PF00496"/>
    </source>
</evidence>
<dbReference type="AlphaFoldDB" id="A0A0L0WDD2"/>
<comment type="subcellular location">
    <subcellularLocation>
        <location evidence="1">Cell membrane</location>
        <topology evidence="1">Lipid-anchor</topology>
    </subcellularLocation>
</comment>
<dbReference type="InterPro" id="IPR000914">
    <property type="entry name" value="SBP_5_dom"/>
</dbReference>
<keyword evidence="7" id="KW-1185">Reference proteome</keyword>
<dbReference type="InterPro" id="IPR023765">
    <property type="entry name" value="SBP_5_CS"/>
</dbReference>
<dbReference type="Gene3D" id="3.90.76.10">
    <property type="entry name" value="Dipeptide-binding Protein, Domain 1"/>
    <property type="match status" value="1"/>
</dbReference>
<evidence type="ECO:0000256" key="2">
    <source>
        <dbReference type="ARBA" id="ARBA00005695"/>
    </source>
</evidence>
<dbReference type="CDD" id="cd08513">
    <property type="entry name" value="PBP2_thermophilic_Hb8_like"/>
    <property type="match status" value="1"/>
</dbReference>
<evidence type="ECO:0000256" key="4">
    <source>
        <dbReference type="ARBA" id="ARBA00022729"/>
    </source>
</evidence>
<dbReference type="InterPro" id="IPR039424">
    <property type="entry name" value="SBP_5"/>
</dbReference>